<organism evidence="13 14">
    <name type="scientific">Kaistia nematophila</name>
    <dbReference type="NCBI Taxonomy" id="2994654"/>
    <lineage>
        <taxon>Bacteria</taxon>
        <taxon>Pseudomonadati</taxon>
        <taxon>Pseudomonadota</taxon>
        <taxon>Alphaproteobacteria</taxon>
        <taxon>Hyphomicrobiales</taxon>
        <taxon>Kaistiaceae</taxon>
        <taxon>Kaistia</taxon>
    </lineage>
</organism>
<feature type="compositionally biased region" description="Basic and acidic residues" evidence="10">
    <location>
        <begin position="274"/>
        <end position="301"/>
    </location>
</feature>
<evidence type="ECO:0000256" key="3">
    <source>
        <dbReference type="ARBA" id="ARBA00022448"/>
    </source>
</evidence>
<dbReference type="PANTHER" id="PTHR33446:SF2">
    <property type="entry name" value="PROTEIN TONB"/>
    <property type="match status" value="1"/>
</dbReference>
<dbReference type="SUPFAM" id="SSF74653">
    <property type="entry name" value="TolA/TonB C-terminal domain"/>
    <property type="match status" value="1"/>
</dbReference>
<dbReference type="NCBIfam" id="TIGR01352">
    <property type="entry name" value="tonB_Cterm"/>
    <property type="match status" value="1"/>
</dbReference>
<dbReference type="Gene3D" id="3.30.1150.10">
    <property type="match status" value="1"/>
</dbReference>
<dbReference type="PROSITE" id="PS52015">
    <property type="entry name" value="TONB_CTD"/>
    <property type="match status" value="1"/>
</dbReference>
<dbReference type="GO" id="GO:0055085">
    <property type="term" value="P:transmembrane transport"/>
    <property type="evidence" value="ECO:0007669"/>
    <property type="project" value="InterPro"/>
</dbReference>
<evidence type="ECO:0000256" key="5">
    <source>
        <dbReference type="ARBA" id="ARBA00022519"/>
    </source>
</evidence>
<comment type="similarity">
    <text evidence="2">Belongs to the TonB family.</text>
</comment>
<keyword evidence="7" id="KW-0653">Protein transport</keyword>
<evidence type="ECO:0000256" key="6">
    <source>
        <dbReference type="ARBA" id="ARBA00022692"/>
    </source>
</evidence>
<comment type="caution">
    <text evidence="13">The sequence shown here is derived from an EMBL/GenBank/DDBJ whole genome shotgun (WGS) entry which is preliminary data.</text>
</comment>
<dbReference type="GO" id="GO:0031992">
    <property type="term" value="F:energy transducer activity"/>
    <property type="evidence" value="ECO:0007669"/>
    <property type="project" value="TreeGrafter"/>
</dbReference>
<keyword evidence="8" id="KW-1133">Transmembrane helix</keyword>
<gene>
    <name evidence="13" type="ORF">OSH07_17335</name>
</gene>
<evidence type="ECO:0000256" key="9">
    <source>
        <dbReference type="ARBA" id="ARBA00023136"/>
    </source>
</evidence>
<dbReference type="PANTHER" id="PTHR33446">
    <property type="entry name" value="PROTEIN TONB-RELATED"/>
    <property type="match status" value="1"/>
</dbReference>
<keyword evidence="9" id="KW-0472">Membrane</keyword>
<dbReference type="InterPro" id="IPR051045">
    <property type="entry name" value="TonB-dependent_transducer"/>
</dbReference>
<evidence type="ECO:0000313" key="14">
    <source>
        <dbReference type="Proteomes" id="UP001144805"/>
    </source>
</evidence>
<feature type="chain" id="PRO_5040978025" evidence="11">
    <location>
        <begin position="25"/>
        <end position="434"/>
    </location>
</feature>
<evidence type="ECO:0000256" key="2">
    <source>
        <dbReference type="ARBA" id="ARBA00006555"/>
    </source>
</evidence>
<feature type="signal peptide" evidence="11">
    <location>
        <begin position="1"/>
        <end position="24"/>
    </location>
</feature>
<proteinExistence type="inferred from homology"/>
<keyword evidence="6" id="KW-0812">Transmembrane</keyword>
<evidence type="ECO:0000256" key="4">
    <source>
        <dbReference type="ARBA" id="ARBA00022475"/>
    </source>
</evidence>
<dbReference type="RefSeq" id="WP_266339927.1">
    <property type="nucleotide sequence ID" value="NZ_JAPKNK010000007.1"/>
</dbReference>
<dbReference type="Proteomes" id="UP001144805">
    <property type="component" value="Unassembled WGS sequence"/>
</dbReference>
<evidence type="ECO:0000313" key="13">
    <source>
        <dbReference type="EMBL" id="MCX5570972.1"/>
    </source>
</evidence>
<name>A0A9X3E3Y9_9HYPH</name>
<comment type="subcellular location">
    <subcellularLocation>
        <location evidence="1">Cell inner membrane</location>
        <topology evidence="1">Single-pass membrane protein</topology>
        <orientation evidence="1">Periplasmic side</orientation>
    </subcellularLocation>
</comment>
<evidence type="ECO:0000256" key="11">
    <source>
        <dbReference type="SAM" id="SignalP"/>
    </source>
</evidence>
<keyword evidence="3" id="KW-0813">Transport</keyword>
<keyword evidence="4" id="KW-1003">Cell membrane</keyword>
<evidence type="ECO:0000256" key="7">
    <source>
        <dbReference type="ARBA" id="ARBA00022927"/>
    </source>
</evidence>
<sequence length="434" mass="44378">MGVRRASWAWALVLSIAAHGAVVAAFTPDPNEVAEAGSGAGSSVEGSIDAIIGTDVEFEELTSEELKTAFDTEIAPATETSEMAALSPSTTESEPVQEATPAVAPAASAAVEAVAVAEATPVEVSVSSLAPALAADISATPIESDLAAASVTEVSEIVPTETLSNVAPTTPDTAAVTPAAASAQPETVTAAEAPTVEAKPVETPAERPIQTALVTAVKPAASAAIEEVVPQEMAPLPEAKPVDVKPVEAKPVEEAAEPKPVEAQKVAPKPVQKKIAEKAEPTRKPPREKAEKADRKRKAEAPSRGNSEFESARGAAVASNDSPARDSGMGRSREPGSGAAANSNYKGKVRAKIQRSTQMPSKAKRLGITGRAQVSFTITPSGAARNIVLASSAGNPMLDEAALSAVRRASPFPPMPAGMPQLEINVPIIFNIGR</sequence>
<dbReference type="Pfam" id="PF03544">
    <property type="entry name" value="TonB_C"/>
    <property type="match status" value="1"/>
</dbReference>
<dbReference type="GO" id="GO:0015031">
    <property type="term" value="P:protein transport"/>
    <property type="evidence" value="ECO:0007669"/>
    <property type="project" value="UniProtKB-KW"/>
</dbReference>
<evidence type="ECO:0000256" key="1">
    <source>
        <dbReference type="ARBA" id="ARBA00004383"/>
    </source>
</evidence>
<keyword evidence="14" id="KW-1185">Reference proteome</keyword>
<protein>
    <submittedName>
        <fullName evidence="13">TonB family protein</fullName>
    </submittedName>
</protein>
<reference evidence="13" key="1">
    <citation type="submission" date="2022-11" db="EMBL/GenBank/DDBJ databases">
        <title>Biodiversity and phylogenetic relationships of bacteria.</title>
        <authorList>
            <person name="Machado R.A.R."/>
            <person name="Bhat A."/>
            <person name="Loulou A."/>
            <person name="Kallel S."/>
        </authorList>
    </citation>
    <scope>NUCLEOTIDE SEQUENCE</scope>
    <source>
        <strain evidence="13">K-TC2</strain>
    </source>
</reference>
<dbReference type="AlphaFoldDB" id="A0A9X3E3Y9"/>
<feature type="domain" description="TonB C-terminal" evidence="12">
    <location>
        <begin position="344"/>
        <end position="434"/>
    </location>
</feature>
<keyword evidence="11" id="KW-0732">Signal</keyword>
<dbReference type="InterPro" id="IPR006260">
    <property type="entry name" value="TonB/TolA_C"/>
</dbReference>
<dbReference type="InterPro" id="IPR037682">
    <property type="entry name" value="TonB_C"/>
</dbReference>
<feature type="region of interest" description="Disordered" evidence="10">
    <location>
        <begin position="253"/>
        <end position="364"/>
    </location>
</feature>
<evidence type="ECO:0000256" key="8">
    <source>
        <dbReference type="ARBA" id="ARBA00022989"/>
    </source>
</evidence>
<evidence type="ECO:0000259" key="12">
    <source>
        <dbReference type="PROSITE" id="PS52015"/>
    </source>
</evidence>
<keyword evidence="5" id="KW-0997">Cell inner membrane</keyword>
<accession>A0A9X3E3Y9</accession>
<feature type="compositionally biased region" description="Basic and acidic residues" evidence="10">
    <location>
        <begin position="253"/>
        <end position="262"/>
    </location>
</feature>
<evidence type="ECO:0000256" key="10">
    <source>
        <dbReference type="SAM" id="MobiDB-lite"/>
    </source>
</evidence>
<dbReference type="GO" id="GO:0098797">
    <property type="term" value="C:plasma membrane protein complex"/>
    <property type="evidence" value="ECO:0007669"/>
    <property type="project" value="TreeGrafter"/>
</dbReference>
<dbReference type="EMBL" id="JAPKNK010000007">
    <property type="protein sequence ID" value="MCX5570972.1"/>
    <property type="molecule type" value="Genomic_DNA"/>
</dbReference>